<feature type="transmembrane region" description="Helical" evidence="17">
    <location>
        <begin position="43"/>
        <end position="62"/>
    </location>
</feature>
<evidence type="ECO:0000313" key="18">
    <source>
        <dbReference type="EMBL" id="ADB54080.1"/>
    </source>
</evidence>
<evidence type="ECO:0000256" key="5">
    <source>
        <dbReference type="ARBA" id="ARBA00022475"/>
    </source>
</evidence>
<dbReference type="STRING" id="469383.Cwoe_5676"/>
<keyword evidence="7 17" id="KW-0378">Hydrolase</keyword>
<dbReference type="OrthoDB" id="9808289at2"/>
<keyword evidence="12 17" id="KW-0046">Antibiotic resistance</keyword>
<dbReference type="GO" id="GO:0046677">
    <property type="term" value="P:response to antibiotic"/>
    <property type="evidence" value="ECO:0007669"/>
    <property type="project" value="UniProtKB-UniRule"/>
</dbReference>
<evidence type="ECO:0000256" key="7">
    <source>
        <dbReference type="ARBA" id="ARBA00022801"/>
    </source>
</evidence>
<keyword evidence="10 17" id="KW-1133">Transmembrane helix</keyword>
<dbReference type="GO" id="GO:0008360">
    <property type="term" value="P:regulation of cell shape"/>
    <property type="evidence" value="ECO:0007669"/>
    <property type="project" value="UniProtKB-KW"/>
</dbReference>
<feature type="transmembrane region" description="Helical" evidence="17">
    <location>
        <begin position="222"/>
        <end position="244"/>
    </location>
</feature>
<dbReference type="GO" id="GO:0016301">
    <property type="term" value="F:kinase activity"/>
    <property type="evidence" value="ECO:0007669"/>
    <property type="project" value="UniProtKB-KW"/>
</dbReference>
<dbReference type="AlphaFoldDB" id="D3F1P9"/>
<evidence type="ECO:0000256" key="10">
    <source>
        <dbReference type="ARBA" id="ARBA00022989"/>
    </source>
</evidence>
<keyword evidence="18" id="KW-0418">Kinase</keyword>
<evidence type="ECO:0000256" key="8">
    <source>
        <dbReference type="ARBA" id="ARBA00022960"/>
    </source>
</evidence>
<feature type="transmembrane region" description="Helical" evidence="17">
    <location>
        <begin position="119"/>
        <end position="136"/>
    </location>
</feature>
<evidence type="ECO:0000256" key="11">
    <source>
        <dbReference type="ARBA" id="ARBA00023136"/>
    </source>
</evidence>
<evidence type="ECO:0000256" key="2">
    <source>
        <dbReference type="ARBA" id="ARBA00010621"/>
    </source>
</evidence>
<evidence type="ECO:0000256" key="14">
    <source>
        <dbReference type="ARBA" id="ARBA00032707"/>
    </source>
</evidence>
<gene>
    <name evidence="17" type="primary">uppP</name>
    <name evidence="18" type="ordered locus">Cwoe_5676</name>
</gene>
<dbReference type="PANTHER" id="PTHR30622">
    <property type="entry name" value="UNDECAPRENYL-DIPHOSPHATASE"/>
    <property type="match status" value="1"/>
</dbReference>
<evidence type="ECO:0000256" key="6">
    <source>
        <dbReference type="ARBA" id="ARBA00022692"/>
    </source>
</evidence>
<keyword evidence="19" id="KW-1185">Reference proteome</keyword>
<feature type="transmembrane region" description="Helical" evidence="17">
    <location>
        <begin position="256"/>
        <end position="277"/>
    </location>
</feature>
<accession>D3F1P9</accession>
<comment type="similarity">
    <text evidence="2 17">Belongs to the UppP family.</text>
</comment>
<dbReference type="EC" id="3.6.1.27" evidence="3 17"/>
<keyword evidence="11 17" id="KW-0472">Membrane</keyword>
<dbReference type="RefSeq" id="WP_012937131.1">
    <property type="nucleotide sequence ID" value="NC_013739.1"/>
</dbReference>
<keyword evidence="8 17" id="KW-0133">Cell shape</keyword>
<reference evidence="18 19" key="1">
    <citation type="journal article" date="2010" name="Stand. Genomic Sci.">
        <title>Complete genome sequence of Conexibacter woesei type strain (ID131577).</title>
        <authorList>
            <person name="Pukall R."/>
            <person name="Lapidus A."/>
            <person name="Glavina Del Rio T."/>
            <person name="Copeland A."/>
            <person name="Tice H."/>
            <person name="Cheng J.-F."/>
            <person name="Lucas S."/>
            <person name="Chen F."/>
            <person name="Nolan M."/>
            <person name="Bruce D."/>
            <person name="Goodwin L."/>
            <person name="Pitluck S."/>
            <person name="Mavromatis K."/>
            <person name="Ivanova N."/>
            <person name="Ovchinnikova G."/>
            <person name="Pati A."/>
            <person name="Chen A."/>
            <person name="Palaniappan K."/>
            <person name="Land M."/>
            <person name="Hauser L."/>
            <person name="Chang Y.-J."/>
            <person name="Jeffries C.D."/>
            <person name="Chain P."/>
            <person name="Meincke L."/>
            <person name="Sims D."/>
            <person name="Brettin T."/>
            <person name="Detter J.C."/>
            <person name="Rohde M."/>
            <person name="Goeker M."/>
            <person name="Bristow J."/>
            <person name="Eisen J.A."/>
            <person name="Markowitz V."/>
            <person name="Kyrpides N.C."/>
            <person name="Klenk H.-P."/>
            <person name="Hugenholtz P."/>
        </authorList>
    </citation>
    <scope>NUCLEOTIDE SEQUENCE [LARGE SCALE GENOMIC DNA]</scope>
    <source>
        <strain evidence="19">DSM 14684 / CIP 108061 / JCM 11494 / NBRC 100937 / ID131577</strain>
    </source>
</reference>
<evidence type="ECO:0000256" key="1">
    <source>
        <dbReference type="ARBA" id="ARBA00004651"/>
    </source>
</evidence>
<evidence type="ECO:0000256" key="12">
    <source>
        <dbReference type="ARBA" id="ARBA00023251"/>
    </source>
</evidence>
<evidence type="ECO:0000256" key="16">
    <source>
        <dbReference type="ARBA" id="ARBA00047594"/>
    </source>
</evidence>
<evidence type="ECO:0000256" key="15">
    <source>
        <dbReference type="ARBA" id="ARBA00032932"/>
    </source>
</evidence>
<evidence type="ECO:0000313" key="19">
    <source>
        <dbReference type="Proteomes" id="UP000008229"/>
    </source>
</evidence>
<dbReference type="Proteomes" id="UP000008229">
    <property type="component" value="Chromosome"/>
</dbReference>
<keyword evidence="6 17" id="KW-0812">Transmembrane</keyword>
<dbReference type="GO" id="GO:0071555">
    <property type="term" value="P:cell wall organization"/>
    <property type="evidence" value="ECO:0007669"/>
    <property type="project" value="UniProtKB-KW"/>
</dbReference>
<dbReference type="HOGENOM" id="CLU_060296_1_0_11"/>
<evidence type="ECO:0000256" key="13">
    <source>
        <dbReference type="ARBA" id="ARBA00023316"/>
    </source>
</evidence>
<keyword evidence="18" id="KW-0808">Transferase</keyword>
<dbReference type="PANTHER" id="PTHR30622:SF3">
    <property type="entry name" value="UNDECAPRENYL-DIPHOSPHATASE"/>
    <property type="match status" value="1"/>
</dbReference>
<evidence type="ECO:0000256" key="17">
    <source>
        <dbReference type="HAMAP-Rule" id="MF_01006"/>
    </source>
</evidence>
<dbReference type="EMBL" id="CP001854">
    <property type="protein sequence ID" value="ADB54080.1"/>
    <property type="molecule type" value="Genomic_DNA"/>
</dbReference>
<dbReference type="HAMAP" id="MF_01006">
    <property type="entry name" value="Undec_diphosphatase"/>
    <property type="match status" value="1"/>
</dbReference>
<evidence type="ECO:0000256" key="9">
    <source>
        <dbReference type="ARBA" id="ARBA00022984"/>
    </source>
</evidence>
<comment type="subcellular location">
    <subcellularLocation>
        <location evidence="1 17">Cell membrane</location>
        <topology evidence="1 17">Multi-pass membrane protein</topology>
    </subcellularLocation>
</comment>
<evidence type="ECO:0000256" key="4">
    <source>
        <dbReference type="ARBA" id="ARBA00021581"/>
    </source>
</evidence>
<proteinExistence type="inferred from homology"/>
<dbReference type="eggNOG" id="COG1968">
    <property type="taxonomic scope" value="Bacteria"/>
</dbReference>
<feature type="transmembrane region" description="Helical" evidence="17">
    <location>
        <begin position="192"/>
        <end position="210"/>
    </location>
</feature>
<dbReference type="NCBIfam" id="NF001392">
    <property type="entry name" value="PRK00281.2-1"/>
    <property type="match status" value="1"/>
</dbReference>
<sequence>MDLWHAIVLGAVEGVTEFLPVSSTGHLTILESAFGYQLDDPDITAFTAIIQVGAVLATLLFLRRDAVRLVSAFFRGLRRPEHRRDLDYRFAWAVILGSIPIGIVGLLFKDQIETTLRSLWFVGTALILWSGVMWFADRHATQERHEQDVTWRDTLIIGITQCLALIPGVSRSGATMSAGLLRGLDRVTVTRLSFFLSIPALSAAGLLQTVTKFDDISNGVGWGPTIVATAVSFVVAYAAVAWLLRFIARHTYTVFIVYRVVLGTLVLLLVATGVLSAT</sequence>
<protein>
    <recommendedName>
        <fullName evidence="4 17">Undecaprenyl-diphosphatase</fullName>
        <ecNumber evidence="3 17">3.6.1.27</ecNumber>
    </recommendedName>
    <alternativeName>
        <fullName evidence="15 17">Bacitracin resistance protein</fullName>
    </alternativeName>
    <alternativeName>
        <fullName evidence="14 17">Undecaprenyl pyrophosphate phosphatase</fullName>
    </alternativeName>
</protein>
<dbReference type="GO" id="GO:0050380">
    <property type="term" value="F:undecaprenyl-diphosphatase activity"/>
    <property type="evidence" value="ECO:0007669"/>
    <property type="project" value="UniProtKB-UniRule"/>
</dbReference>
<reference evidence="19" key="2">
    <citation type="submission" date="2010-01" db="EMBL/GenBank/DDBJ databases">
        <title>The complete genome of Conexibacter woesei DSM 14684.</title>
        <authorList>
            <consortium name="US DOE Joint Genome Institute (JGI-PGF)"/>
            <person name="Lucas S."/>
            <person name="Copeland A."/>
            <person name="Lapidus A."/>
            <person name="Glavina del Rio T."/>
            <person name="Dalin E."/>
            <person name="Tice H."/>
            <person name="Bruce D."/>
            <person name="Goodwin L."/>
            <person name="Pitluck S."/>
            <person name="Kyrpides N."/>
            <person name="Mavromatis K."/>
            <person name="Ivanova N."/>
            <person name="Mikhailova N."/>
            <person name="Chertkov O."/>
            <person name="Brettin T."/>
            <person name="Detter J.C."/>
            <person name="Han C."/>
            <person name="Larimer F."/>
            <person name="Land M."/>
            <person name="Hauser L."/>
            <person name="Markowitz V."/>
            <person name="Cheng J.-F."/>
            <person name="Hugenholtz P."/>
            <person name="Woyke T."/>
            <person name="Wu D."/>
            <person name="Pukall R."/>
            <person name="Steenblock K."/>
            <person name="Schneider S."/>
            <person name="Klenk H.-P."/>
            <person name="Eisen J.A."/>
        </authorList>
    </citation>
    <scope>NUCLEOTIDE SEQUENCE [LARGE SCALE GENOMIC DNA]</scope>
    <source>
        <strain evidence="19">DSM 14684 / CIP 108061 / JCM 11494 / NBRC 100937 / ID131577</strain>
    </source>
</reference>
<dbReference type="KEGG" id="cwo:Cwoe_5676"/>
<dbReference type="NCBIfam" id="TIGR00753">
    <property type="entry name" value="undec_PP_bacA"/>
    <property type="match status" value="1"/>
</dbReference>
<organism evidence="18 19">
    <name type="scientific">Conexibacter woesei (strain DSM 14684 / CCUG 47730 / CIP 108061 / JCM 11494 / NBRC 100937 / ID131577)</name>
    <dbReference type="NCBI Taxonomy" id="469383"/>
    <lineage>
        <taxon>Bacteria</taxon>
        <taxon>Bacillati</taxon>
        <taxon>Actinomycetota</taxon>
        <taxon>Thermoleophilia</taxon>
        <taxon>Solirubrobacterales</taxon>
        <taxon>Conexibacteraceae</taxon>
        <taxon>Conexibacter</taxon>
    </lineage>
</organism>
<comment type="catalytic activity">
    <reaction evidence="16 17">
        <text>di-trans,octa-cis-undecaprenyl diphosphate + H2O = di-trans,octa-cis-undecaprenyl phosphate + phosphate + H(+)</text>
        <dbReference type="Rhea" id="RHEA:28094"/>
        <dbReference type="ChEBI" id="CHEBI:15377"/>
        <dbReference type="ChEBI" id="CHEBI:15378"/>
        <dbReference type="ChEBI" id="CHEBI:43474"/>
        <dbReference type="ChEBI" id="CHEBI:58405"/>
        <dbReference type="ChEBI" id="CHEBI:60392"/>
        <dbReference type="EC" id="3.6.1.27"/>
    </reaction>
</comment>
<comment type="function">
    <text evidence="17">Catalyzes the dephosphorylation of undecaprenyl diphosphate (UPP). Confers resistance to bacitracin.</text>
</comment>
<keyword evidence="5 17" id="KW-1003">Cell membrane</keyword>
<evidence type="ECO:0000256" key="3">
    <source>
        <dbReference type="ARBA" id="ARBA00012374"/>
    </source>
</evidence>
<keyword evidence="9 17" id="KW-0573">Peptidoglycan synthesis</keyword>
<dbReference type="GO" id="GO:0005886">
    <property type="term" value="C:plasma membrane"/>
    <property type="evidence" value="ECO:0007669"/>
    <property type="project" value="UniProtKB-SubCell"/>
</dbReference>
<dbReference type="GO" id="GO:0009252">
    <property type="term" value="P:peptidoglycan biosynthetic process"/>
    <property type="evidence" value="ECO:0007669"/>
    <property type="project" value="UniProtKB-KW"/>
</dbReference>
<feature type="transmembrane region" description="Helical" evidence="17">
    <location>
        <begin position="88"/>
        <end position="107"/>
    </location>
</feature>
<comment type="miscellaneous">
    <text evidence="17">Bacitracin is thought to be involved in the inhibition of peptidoglycan synthesis by sequestering undecaprenyl diphosphate, thereby reducing the pool of lipid carrier available.</text>
</comment>
<name>D3F1P9_CONWI</name>
<dbReference type="Pfam" id="PF02673">
    <property type="entry name" value="BacA"/>
    <property type="match status" value="1"/>
</dbReference>
<dbReference type="InterPro" id="IPR003824">
    <property type="entry name" value="UppP"/>
</dbReference>
<keyword evidence="13 17" id="KW-0961">Cell wall biogenesis/degradation</keyword>